<sequence length="177" mass="19309">MTDPLALPLLFLDVDGPLIPFGGPPDPRWAAAAPDDANPLLVRLDPGHGARLAALPCELVWATTWLADANACVAPRIGLPELPVVSWPEPSLEEEREDARLGLHWKTRTLVAWAAGRPFTWVDDELSAADRSWVDGHQRAATLLHRVDPRCGLTDADFAALDTWLRGPAREPRPLTG</sequence>
<evidence type="ECO:0000313" key="1">
    <source>
        <dbReference type="EMBL" id="GAA1275798.1"/>
    </source>
</evidence>
<dbReference type="RefSeq" id="WP_344446599.1">
    <property type="nucleotide sequence ID" value="NZ_BAAALF010000264.1"/>
</dbReference>
<name>A0ABN1X2G5_9ACTN</name>
<keyword evidence="2" id="KW-1185">Reference proteome</keyword>
<gene>
    <name evidence="1" type="ORF">GCM10009665_73550</name>
</gene>
<organism evidence="1 2">
    <name type="scientific">Kitasatospora nipponensis</name>
    <dbReference type="NCBI Taxonomy" id="258049"/>
    <lineage>
        <taxon>Bacteria</taxon>
        <taxon>Bacillati</taxon>
        <taxon>Actinomycetota</taxon>
        <taxon>Actinomycetes</taxon>
        <taxon>Kitasatosporales</taxon>
        <taxon>Streptomycetaceae</taxon>
        <taxon>Kitasatospora</taxon>
    </lineage>
</organism>
<dbReference type="Pfam" id="PF18143">
    <property type="entry name" value="HAD_SAK_2"/>
    <property type="match status" value="1"/>
</dbReference>
<dbReference type="EMBL" id="BAAALF010000264">
    <property type="protein sequence ID" value="GAA1275798.1"/>
    <property type="molecule type" value="Genomic_DNA"/>
</dbReference>
<reference evidence="1 2" key="1">
    <citation type="journal article" date="2019" name="Int. J. Syst. Evol. Microbiol.">
        <title>The Global Catalogue of Microorganisms (GCM) 10K type strain sequencing project: providing services to taxonomists for standard genome sequencing and annotation.</title>
        <authorList>
            <consortium name="The Broad Institute Genomics Platform"/>
            <consortium name="The Broad Institute Genome Sequencing Center for Infectious Disease"/>
            <person name="Wu L."/>
            <person name="Ma J."/>
        </authorList>
    </citation>
    <scope>NUCLEOTIDE SEQUENCE [LARGE SCALE GENOMIC DNA]</scope>
    <source>
        <strain evidence="1 2">JCM 13004</strain>
    </source>
</reference>
<comment type="caution">
    <text evidence="1">The sequence shown here is derived from an EMBL/GenBank/DDBJ whole genome shotgun (WGS) entry which is preliminary data.</text>
</comment>
<dbReference type="Proteomes" id="UP001500037">
    <property type="component" value="Unassembled WGS sequence"/>
</dbReference>
<proteinExistence type="predicted"/>
<evidence type="ECO:0000313" key="2">
    <source>
        <dbReference type="Proteomes" id="UP001500037"/>
    </source>
</evidence>
<accession>A0ABN1X2G5</accession>
<protein>
    <submittedName>
        <fullName evidence="1">HAD domain-containing protein</fullName>
    </submittedName>
</protein>